<feature type="compositionally biased region" description="Low complexity" evidence="1">
    <location>
        <begin position="51"/>
        <end position="64"/>
    </location>
</feature>
<evidence type="ECO:0000313" key="3">
    <source>
        <dbReference type="EnsemblPlants" id="KQK18122"/>
    </source>
</evidence>
<protein>
    <submittedName>
        <fullName evidence="2 3">Uncharacterized protein</fullName>
    </submittedName>
</protein>
<dbReference type="EnsemblPlants" id="KQK18122">
    <property type="protein sequence ID" value="KQK18122"/>
    <property type="gene ID" value="BRADI_1g39006v3"/>
</dbReference>
<feature type="region of interest" description="Disordered" evidence="1">
    <location>
        <begin position="177"/>
        <end position="207"/>
    </location>
</feature>
<keyword evidence="4" id="KW-1185">Reference proteome</keyword>
<reference evidence="2 3" key="1">
    <citation type="journal article" date="2010" name="Nature">
        <title>Genome sequencing and analysis of the model grass Brachypodium distachyon.</title>
        <authorList>
            <consortium name="International Brachypodium Initiative"/>
        </authorList>
    </citation>
    <scope>NUCLEOTIDE SEQUENCE [LARGE SCALE GENOMIC DNA]</scope>
    <source>
        <strain evidence="2 3">Bd21</strain>
    </source>
</reference>
<evidence type="ECO:0000256" key="1">
    <source>
        <dbReference type="SAM" id="MobiDB-lite"/>
    </source>
</evidence>
<evidence type="ECO:0000313" key="2">
    <source>
        <dbReference type="EMBL" id="KQK18122.2"/>
    </source>
</evidence>
<dbReference type="Gramene" id="KQK18122">
    <property type="protein sequence ID" value="KQK18122"/>
    <property type="gene ID" value="BRADI_1g39006v3"/>
</dbReference>
<reference evidence="2" key="2">
    <citation type="submission" date="2017-06" db="EMBL/GenBank/DDBJ databases">
        <title>WGS assembly of Brachypodium distachyon.</title>
        <authorList>
            <consortium name="The International Brachypodium Initiative"/>
            <person name="Lucas S."/>
            <person name="Harmon-Smith M."/>
            <person name="Lail K."/>
            <person name="Tice H."/>
            <person name="Grimwood J."/>
            <person name="Bruce D."/>
            <person name="Barry K."/>
            <person name="Shu S."/>
            <person name="Lindquist E."/>
            <person name="Wang M."/>
            <person name="Pitluck S."/>
            <person name="Vogel J.P."/>
            <person name="Garvin D.F."/>
            <person name="Mockler T.C."/>
            <person name="Schmutz J."/>
            <person name="Rokhsar D."/>
            <person name="Bevan M.W."/>
        </authorList>
    </citation>
    <scope>NUCLEOTIDE SEQUENCE</scope>
    <source>
        <strain evidence="2">Bd21</strain>
    </source>
</reference>
<feature type="compositionally biased region" description="Low complexity" evidence="1">
    <location>
        <begin position="10"/>
        <end position="24"/>
    </location>
</feature>
<evidence type="ECO:0000313" key="4">
    <source>
        <dbReference type="Proteomes" id="UP000008810"/>
    </source>
</evidence>
<dbReference type="Proteomes" id="UP000008810">
    <property type="component" value="Chromosome 1"/>
</dbReference>
<reference evidence="3" key="3">
    <citation type="submission" date="2018-08" db="UniProtKB">
        <authorList>
            <consortium name="EnsemblPlants"/>
        </authorList>
    </citation>
    <scope>IDENTIFICATION</scope>
    <source>
        <strain evidence="3">cv. Bd21</strain>
    </source>
</reference>
<dbReference type="InParanoid" id="A0A0Q3RZT4"/>
<accession>A0A0Q3RZT4</accession>
<dbReference type="EMBL" id="CM000880">
    <property type="protein sequence ID" value="KQK18122.2"/>
    <property type="molecule type" value="Genomic_DNA"/>
</dbReference>
<feature type="region of interest" description="Disordered" evidence="1">
    <location>
        <begin position="1"/>
        <end position="73"/>
    </location>
</feature>
<name>A0A0Q3RZT4_BRADI</name>
<organism evidence="2">
    <name type="scientific">Brachypodium distachyon</name>
    <name type="common">Purple false brome</name>
    <name type="synonym">Trachynia distachya</name>
    <dbReference type="NCBI Taxonomy" id="15368"/>
    <lineage>
        <taxon>Eukaryota</taxon>
        <taxon>Viridiplantae</taxon>
        <taxon>Streptophyta</taxon>
        <taxon>Embryophyta</taxon>
        <taxon>Tracheophyta</taxon>
        <taxon>Spermatophyta</taxon>
        <taxon>Magnoliopsida</taxon>
        <taxon>Liliopsida</taxon>
        <taxon>Poales</taxon>
        <taxon>Poaceae</taxon>
        <taxon>BOP clade</taxon>
        <taxon>Pooideae</taxon>
        <taxon>Stipodae</taxon>
        <taxon>Brachypodieae</taxon>
        <taxon>Brachypodium</taxon>
    </lineage>
</organism>
<dbReference type="AlphaFoldDB" id="A0A0Q3RZT4"/>
<feature type="compositionally biased region" description="Basic and acidic residues" evidence="1">
    <location>
        <begin position="187"/>
        <end position="200"/>
    </location>
</feature>
<feature type="compositionally biased region" description="Basic and acidic residues" evidence="1">
    <location>
        <begin position="30"/>
        <end position="40"/>
    </location>
</feature>
<sequence length="216" mass="23017">MESTSQRHNSSFPFSSSPVFFPKSQIISEPNEHASEESAKKRGTAAGQPPSRTCSGAGSRSSSAHGGGGEDAAAEADAPVRVGGGGCGRSSPSNELVEWGTGCAEGRRGPLFWSPALVGEEKGRRRSGSRKEAGRNFQAVGLGARGGKREGTSPILHHLFEMLLVIQKPWLLCGNSQKPPPGRSFARAHDRRLQRPEPDPHYPSMPLTRSLNCATY</sequence>
<gene>
    <name evidence="2" type="ORF">BRADI_1g39006v3</name>
</gene>
<proteinExistence type="predicted"/>